<dbReference type="STRING" id="1182568.SU48_06570"/>
<sequence length="239" mass="25821">MLIGVPARLNLAALTAEELQVLYGVNGAQAVLPDVSRARLEGRTLAGPEIQTTLTFTPLPERGWGASPEQTRTLAAEDAALRGLGAQELGVHYAPLISGARHQRAYLLEPDTALALRWSETPDTTHSPHGQTPPPFVQAVTWLKDRASGVACVLTTAAPQPPTPTLSEQIDLHRWPDLTAAALLDAHRAHVLRHGRGQKLTPTEHAAEGWGKAWQAVYALNVAAWTRRGLLLDIVPDER</sequence>
<accession>A0A172TCY5</accession>
<dbReference type="EMBL" id="CP011387">
    <property type="protein sequence ID" value="ANE44822.1"/>
    <property type="molecule type" value="Genomic_DNA"/>
</dbReference>
<name>A0A172TCY5_9DEIO</name>
<evidence type="ECO:0000313" key="2">
    <source>
        <dbReference type="Proteomes" id="UP000077363"/>
    </source>
</evidence>
<keyword evidence="2" id="KW-1185">Reference proteome</keyword>
<gene>
    <name evidence="1" type="ORF">SU48_06570</name>
</gene>
<evidence type="ECO:0000313" key="1">
    <source>
        <dbReference type="EMBL" id="ANE44822.1"/>
    </source>
</evidence>
<organism evidence="1 2">
    <name type="scientific">Deinococcus puniceus</name>
    <dbReference type="NCBI Taxonomy" id="1182568"/>
    <lineage>
        <taxon>Bacteria</taxon>
        <taxon>Thermotogati</taxon>
        <taxon>Deinococcota</taxon>
        <taxon>Deinococci</taxon>
        <taxon>Deinococcales</taxon>
        <taxon>Deinococcaceae</taxon>
        <taxon>Deinococcus</taxon>
    </lineage>
</organism>
<proteinExistence type="predicted"/>
<protein>
    <submittedName>
        <fullName evidence="1">Uncharacterized protein</fullName>
    </submittedName>
</protein>
<dbReference type="AlphaFoldDB" id="A0A172TCY5"/>
<dbReference type="PATRIC" id="fig|1182568.3.peg.1368"/>
<dbReference type="KEGG" id="dpu:SU48_06570"/>
<dbReference type="Proteomes" id="UP000077363">
    <property type="component" value="Chromosome"/>
</dbReference>
<reference evidence="1 2" key="1">
    <citation type="submission" date="2015-01" db="EMBL/GenBank/DDBJ databases">
        <title>Deinococcus puniceus/DY1/ whole genome sequencing.</title>
        <authorList>
            <person name="Kim M.K."/>
            <person name="Srinivasan S."/>
            <person name="Lee J.-J."/>
        </authorList>
    </citation>
    <scope>NUCLEOTIDE SEQUENCE [LARGE SCALE GENOMIC DNA]</scope>
    <source>
        <strain evidence="1 2">DY1</strain>
    </source>
</reference>